<dbReference type="InterPro" id="IPR024759">
    <property type="entry name" value="UvrB_YAD/RRR_dom"/>
</dbReference>
<evidence type="ECO:0000256" key="10">
    <source>
        <dbReference type="ARBA" id="ARBA00026033"/>
    </source>
</evidence>
<dbReference type="NCBIfam" id="NF003673">
    <property type="entry name" value="PRK05298.1"/>
    <property type="match status" value="1"/>
</dbReference>
<dbReference type="InterPro" id="IPR027417">
    <property type="entry name" value="P-loop_NTPase"/>
</dbReference>
<sequence length="671" mass="75148">MNRICASGVLAKEGRRFQTLLGATGTGKTFVMAQVIRQYGRPALVIAPNKTLAGQLCDEFRSFFPESAVEYFVSYYDYYQPEAYVSSSDTYIEKASSINEDIDRLRMSATRALFERKDVIIVASVSCIYSLGMPSAVLDAAVKIRVGGLEGSTQKIARKLVNLSYSRNDTEPRRGRFRIRGDVLDIGVAWERNVLYRVELSGSIVESISEVDLASGNVLRARDEVTIYPARLFVAPEGNMKTAIESIQAECDSRAAMLLAEGKALEAERLKSRVKNDLEMLETTGHCTGIENYSRHVLGRQPDSRPETLLDYFRQEWLLFVDESHVTLPQVKAMWNGDRARKENLIHFGFRLPSALDNRPLRYEEFMSLVHQAVFVSATPGNVELSLSEGRIVEQLIRPTGILDPRIRVIPTAHQMTFLLDAIRKRIEVQERCLVVTLTKRMAEDLAEFLRENNVNASFLHSEIDALGRLQILKMVNAGEVDVVVGVNLLREGIDLPGISLVAILDADKEGFLRSPTALIQTIGRAARNVNGEVLMFADRETEAMRYAMEETSRRRVEQIRHNTEHSIVPTPIVREKREPQPGVRSPKTTILDEVEEMSSAMRRNTGGVADETMDDIPPRSILGIQRDLKCMSIDELQIEMDAAIATLDFEFAAQIRDTMKDRAGSAGLGS</sequence>
<evidence type="ECO:0000259" key="13">
    <source>
        <dbReference type="PROSITE" id="PS51194"/>
    </source>
</evidence>
<name>A0A7S1XAD8_9RHOD</name>
<feature type="domain" description="Helicase C-terminal" evidence="13">
    <location>
        <begin position="415"/>
        <end position="568"/>
    </location>
</feature>
<keyword evidence="5" id="KW-0227">DNA damage</keyword>
<dbReference type="PROSITE" id="PS51194">
    <property type="entry name" value="HELICASE_CTER"/>
    <property type="match status" value="1"/>
</dbReference>
<dbReference type="InterPro" id="IPR001943">
    <property type="entry name" value="UVR_dom"/>
</dbReference>
<evidence type="ECO:0000256" key="2">
    <source>
        <dbReference type="ARBA" id="ARBA00008533"/>
    </source>
</evidence>
<dbReference type="EMBL" id="HBGH01001699">
    <property type="protein sequence ID" value="CAD9224110.1"/>
    <property type="molecule type" value="Transcribed_RNA"/>
</dbReference>
<keyword evidence="3" id="KW-0963">Cytoplasm</keyword>
<accession>A0A7S1XAD8</accession>
<dbReference type="GO" id="GO:0005524">
    <property type="term" value="F:ATP binding"/>
    <property type="evidence" value="ECO:0007669"/>
    <property type="project" value="UniProtKB-KW"/>
</dbReference>
<dbReference type="InterPro" id="IPR001650">
    <property type="entry name" value="Helicase_C-like"/>
</dbReference>
<keyword evidence="9" id="KW-0234">DNA repair</keyword>
<gene>
    <name evidence="14" type="ORF">CCAE0312_LOCUS878</name>
</gene>
<evidence type="ECO:0000313" key="14">
    <source>
        <dbReference type="EMBL" id="CAD9224110.1"/>
    </source>
</evidence>
<dbReference type="SUPFAM" id="SSF52540">
    <property type="entry name" value="P-loop containing nucleoside triphosphate hydrolases"/>
    <property type="match status" value="2"/>
</dbReference>
<dbReference type="GO" id="GO:0004518">
    <property type="term" value="F:nuclease activity"/>
    <property type="evidence" value="ECO:0007669"/>
    <property type="project" value="UniProtKB-KW"/>
</dbReference>
<dbReference type="AlphaFoldDB" id="A0A7S1XAD8"/>
<dbReference type="Pfam" id="PF17757">
    <property type="entry name" value="UvrB_inter"/>
    <property type="match status" value="1"/>
</dbReference>
<dbReference type="Pfam" id="PF00271">
    <property type="entry name" value="Helicase_C"/>
    <property type="match status" value="1"/>
</dbReference>
<dbReference type="GO" id="GO:0006289">
    <property type="term" value="P:nucleotide-excision repair"/>
    <property type="evidence" value="ECO:0007669"/>
    <property type="project" value="InterPro"/>
</dbReference>
<dbReference type="SMART" id="SM00490">
    <property type="entry name" value="HELICc"/>
    <property type="match status" value="1"/>
</dbReference>
<dbReference type="Pfam" id="PF04851">
    <property type="entry name" value="ResIII"/>
    <property type="match status" value="1"/>
</dbReference>
<comment type="subcellular location">
    <subcellularLocation>
        <location evidence="1">Cytoplasm</location>
    </subcellularLocation>
</comment>
<keyword evidence="7" id="KW-0067">ATP-binding</keyword>
<organism evidence="14">
    <name type="scientific">Compsopogon caeruleus</name>
    <dbReference type="NCBI Taxonomy" id="31354"/>
    <lineage>
        <taxon>Eukaryota</taxon>
        <taxon>Rhodophyta</taxon>
        <taxon>Compsopogonophyceae</taxon>
        <taxon>Compsopogonales</taxon>
        <taxon>Compsopogonaceae</taxon>
        <taxon>Compsopogon</taxon>
    </lineage>
</organism>
<keyword evidence="8" id="KW-0267">Excision nuclease</keyword>
<dbReference type="NCBIfam" id="TIGR00631">
    <property type="entry name" value="uvrb"/>
    <property type="match status" value="1"/>
</dbReference>
<evidence type="ECO:0000256" key="3">
    <source>
        <dbReference type="ARBA" id="ARBA00022490"/>
    </source>
</evidence>
<dbReference type="GO" id="GO:0016887">
    <property type="term" value="F:ATP hydrolysis activity"/>
    <property type="evidence" value="ECO:0007669"/>
    <property type="project" value="InterPro"/>
</dbReference>
<keyword evidence="6" id="KW-0228">DNA excision</keyword>
<comment type="similarity">
    <text evidence="2">Belongs to the UvrB family.</text>
</comment>
<dbReference type="InterPro" id="IPR004807">
    <property type="entry name" value="UvrB"/>
</dbReference>
<dbReference type="GO" id="GO:0005737">
    <property type="term" value="C:cytoplasm"/>
    <property type="evidence" value="ECO:0007669"/>
    <property type="project" value="UniProtKB-SubCell"/>
</dbReference>
<dbReference type="PANTHER" id="PTHR24029:SF0">
    <property type="entry name" value="UVRABC SYSTEM PROTEIN B"/>
    <property type="match status" value="1"/>
</dbReference>
<proteinExistence type="inferred from homology"/>
<dbReference type="SMART" id="SM00487">
    <property type="entry name" value="DEXDc"/>
    <property type="match status" value="1"/>
</dbReference>
<evidence type="ECO:0000259" key="12">
    <source>
        <dbReference type="PROSITE" id="PS51192"/>
    </source>
</evidence>
<evidence type="ECO:0000256" key="9">
    <source>
        <dbReference type="ARBA" id="ARBA00023204"/>
    </source>
</evidence>
<feature type="domain" description="Helicase ATP-binding" evidence="12">
    <location>
        <begin position="9"/>
        <end position="156"/>
    </location>
</feature>
<dbReference type="GO" id="GO:0003677">
    <property type="term" value="F:DNA binding"/>
    <property type="evidence" value="ECO:0007669"/>
    <property type="project" value="InterPro"/>
</dbReference>
<evidence type="ECO:0000256" key="8">
    <source>
        <dbReference type="ARBA" id="ARBA00022881"/>
    </source>
</evidence>
<dbReference type="Pfam" id="PF02151">
    <property type="entry name" value="UVR"/>
    <property type="match status" value="1"/>
</dbReference>
<reference evidence="14" key="1">
    <citation type="submission" date="2021-01" db="EMBL/GenBank/DDBJ databases">
        <authorList>
            <person name="Corre E."/>
            <person name="Pelletier E."/>
            <person name="Niang G."/>
            <person name="Scheremetjew M."/>
            <person name="Finn R."/>
            <person name="Kale V."/>
            <person name="Holt S."/>
            <person name="Cochrane G."/>
            <person name="Meng A."/>
            <person name="Brown T."/>
            <person name="Cohen L."/>
        </authorList>
    </citation>
    <scope>NUCLEOTIDE SEQUENCE</scope>
    <source>
        <strain evidence="14">SAG 36.94</strain>
    </source>
</reference>
<dbReference type="InterPro" id="IPR041471">
    <property type="entry name" value="UvrB_inter"/>
</dbReference>
<dbReference type="PROSITE" id="PS51192">
    <property type="entry name" value="HELICASE_ATP_BIND_1"/>
    <property type="match status" value="1"/>
</dbReference>
<dbReference type="Gene3D" id="3.40.50.300">
    <property type="entry name" value="P-loop containing nucleotide triphosphate hydrolases"/>
    <property type="match status" value="3"/>
</dbReference>
<evidence type="ECO:0000256" key="7">
    <source>
        <dbReference type="ARBA" id="ARBA00022840"/>
    </source>
</evidence>
<evidence type="ECO:0000256" key="1">
    <source>
        <dbReference type="ARBA" id="ARBA00004496"/>
    </source>
</evidence>
<evidence type="ECO:0000256" key="6">
    <source>
        <dbReference type="ARBA" id="ARBA00022769"/>
    </source>
</evidence>
<comment type="subunit">
    <text evidence="10">Forms a heterotetramer with UvrA during the search for lesions. Interacts with UvrC in an incision complex.</text>
</comment>
<dbReference type="Pfam" id="PF12344">
    <property type="entry name" value="UvrB"/>
    <property type="match status" value="1"/>
</dbReference>
<keyword evidence="4" id="KW-0547">Nucleotide-binding</keyword>
<dbReference type="GO" id="GO:0009380">
    <property type="term" value="C:excinuclease repair complex"/>
    <property type="evidence" value="ECO:0007669"/>
    <property type="project" value="InterPro"/>
</dbReference>
<dbReference type="InterPro" id="IPR014001">
    <property type="entry name" value="Helicase_ATP-bd"/>
</dbReference>
<evidence type="ECO:0000256" key="4">
    <source>
        <dbReference type="ARBA" id="ARBA00022741"/>
    </source>
</evidence>
<dbReference type="PANTHER" id="PTHR24029">
    <property type="entry name" value="UVRABC SYSTEM PROTEIN B"/>
    <property type="match status" value="1"/>
</dbReference>
<evidence type="ECO:0000256" key="11">
    <source>
        <dbReference type="ARBA" id="ARBA00029504"/>
    </source>
</evidence>
<dbReference type="CDD" id="cd17916">
    <property type="entry name" value="DEXHc_UvrB"/>
    <property type="match status" value="1"/>
</dbReference>
<protein>
    <recommendedName>
        <fullName evidence="11">UvrABC system protein B</fullName>
    </recommendedName>
</protein>
<dbReference type="InterPro" id="IPR006935">
    <property type="entry name" value="Helicase/UvrB_N"/>
</dbReference>
<evidence type="ECO:0000256" key="5">
    <source>
        <dbReference type="ARBA" id="ARBA00022763"/>
    </source>
</evidence>